<dbReference type="SMART" id="SM00355">
    <property type="entry name" value="ZnF_C2H2"/>
    <property type="match status" value="3"/>
</dbReference>
<evidence type="ECO:0000256" key="4">
    <source>
        <dbReference type="ARBA" id="ARBA00022771"/>
    </source>
</evidence>
<proteinExistence type="predicted"/>
<evidence type="ECO:0000256" key="2">
    <source>
        <dbReference type="ARBA" id="ARBA00022723"/>
    </source>
</evidence>
<comment type="caution">
    <text evidence="10">The sequence shown here is derived from an EMBL/GenBank/DDBJ whole genome shotgun (WGS) entry which is preliminary data.</text>
</comment>
<feature type="compositionally biased region" description="Polar residues" evidence="8">
    <location>
        <begin position="194"/>
        <end position="207"/>
    </location>
</feature>
<dbReference type="InterPro" id="IPR013087">
    <property type="entry name" value="Znf_C2H2_type"/>
</dbReference>
<keyword evidence="4 7" id="KW-0863">Zinc-finger</keyword>
<feature type="domain" description="C2H2-type" evidence="9">
    <location>
        <begin position="355"/>
        <end position="382"/>
    </location>
</feature>
<keyword evidence="5" id="KW-0862">Zinc</keyword>
<sequence>MSTYINEIQTEEVVRTLKRKLEAILPKKRFLLDLAPSGGLPTPQPSDSEGEDVDQNVSPKKVRFDEEVVDRCKTPPRTPSPRNCKNVRPQRPVSVIMKVHKDGTCSPKPFDDVDMTHLLQWNEYHNYSSQVSNENKQEEDMHKKKCRIEEHTDVPVLRQEDIRTSQTNILKSLKYKMNSKMQKVLGNDNETERTATASVSHRIQPTTPEVPKRKVEPSQSRCRTTHCGVTTPVTIAPKPVILTGGKLISLSPGSILVGSQPVVVFTAASPSAATVAPAPCLLPQTVVTDTRQRIFKCQHSGCTKNYFKSSHLKAHMRTHTGEKPFSCQWEGCDRQFSRSDELSRHKRTHTGEKKFICNVCSMRFMRSDHLTKHFKRHSRGGSVQTCQKPSLIRSRPIHILPASFDPQSVQPGDCLGSFIFVECNFYKVNNLEFLPIENRNLQSGFQKRNGGSFWYIQVLSTHCVDREGGGGGQSIAKPGSNWRVPGTQWRHIGATSQTNRAPYGFKVSDSFLNVKVVCLV</sequence>
<dbReference type="FunFam" id="3.30.160.60:FF:000125">
    <property type="entry name" value="Putative zinc finger protein 143"/>
    <property type="match status" value="1"/>
</dbReference>
<dbReference type="EMBL" id="JAWJWE010000046">
    <property type="protein sequence ID" value="KAK6616915.1"/>
    <property type="molecule type" value="Genomic_DNA"/>
</dbReference>
<dbReference type="PROSITE" id="PS00028">
    <property type="entry name" value="ZINC_FINGER_C2H2_1"/>
    <property type="match status" value="3"/>
</dbReference>
<feature type="domain" description="C2H2-type" evidence="9">
    <location>
        <begin position="325"/>
        <end position="354"/>
    </location>
</feature>
<protein>
    <recommendedName>
        <fullName evidence="9">C2H2-type domain-containing protein</fullName>
    </recommendedName>
</protein>
<evidence type="ECO:0000313" key="11">
    <source>
        <dbReference type="Proteomes" id="UP001372834"/>
    </source>
</evidence>
<dbReference type="GO" id="GO:0000981">
    <property type="term" value="F:DNA-binding transcription factor activity, RNA polymerase II-specific"/>
    <property type="evidence" value="ECO:0007669"/>
    <property type="project" value="TreeGrafter"/>
</dbReference>
<evidence type="ECO:0000313" key="10">
    <source>
        <dbReference type="EMBL" id="KAK6616915.1"/>
    </source>
</evidence>
<gene>
    <name evidence="10" type="ORF">RUM43_014885</name>
</gene>
<accession>A0AAN8PSM1</accession>
<feature type="compositionally biased region" description="Basic and acidic residues" evidence="8">
    <location>
        <begin position="62"/>
        <end position="73"/>
    </location>
</feature>
<keyword evidence="3" id="KW-0677">Repeat</keyword>
<name>A0AAN8PSM1_POLSC</name>
<dbReference type="Proteomes" id="UP001372834">
    <property type="component" value="Unassembled WGS sequence"/>
</dbReference>
<feature type="region of interest" description="Disordered" evidence="8">
    <location>
        <begin position="34"/>
        <end position="87"/>
    </location>
</feature>
<dbReference type="InterPro" id="IPR036236">
    <property type="entry name" value="Znf_C2H2_sf"/>
</dbReference>
<dbReference type="PROSITE" id="PS50157">
    <property type="entry name" value="ZINC_FINGER_C2H2_2"/>
    <property type="match status" value="3"/>
</dbReference>
<feature type="domain" description="C2H2-type" evidence="9">
    <location>
        <begin position="295"/>
        <end position="324"/>
    </location>
</feature>
<dbReference type="GO" id="GO:0000978">
    <property type="term" value="F:RNA polymerase II cis-regulatory region sequence-specific DNA binding"/>
    <property type="evidence" value="ECO:0007669"/>
    <property type="project" value="TreeGrafter"/>
</dbReference>
<keyword evidence="2" id="KW-0479">Metal-binding</keyword>
<evidence type="ECO:0000256" key="7">
    <source>
        <dbReference type="PROSITE-ProRule" id="PRU00042"/>
    </source>
</evidence>
<evidence type="ECO:0000256" key="5">
    <source>
        <dbReference type="ARBA" id="ARBA00022833"/>
    </source>
</evidence>
<evidence type="ECO:0000256" key="1">
    <source>
        <dbReference type="ARBA" id="ARBA00004123"/>
    </source>
</evidence>
<dbReference type="FunFam" id="3.30.160.60:FF:000100">
    <property type="entry name" value="Zinc finger 45-like"/>
    <property type="match status" value="1"/>
</dbReference>
<dbReference type="SUPFAM" id="SSF57667">
    <property type="entry name" value="beta-beta-alpha zinc fingers"/>
    <property type="match status" value="2"/>
</dbReference>
<dbReference type="AlphaFoldDB" id="A0AAN8PSM1"/>
<dbReference type="GO" id="GO:0008270">
    <property type="term" value="F:zinc ion binding"/>
    <property type="evidence" value="ECO:0007669"/>
    <property type="project" value="UniProtKB-KW"/>
</dbReference>
<organism evidence="10 11">
    <name type="scientific">Polyplax serrata</name>
    <name type="common">Common mouse louse</name>
    <dbReference type="NCBI Taxonomy" id="468196"/>
    <lineage>
        <taxon>Eukaryota</taxon>
        <taxon>Metazoa</taxon>
        <taxon>Ecdysozoa</taxon>
        <taxon>Arthropoda</taxon>
        <taxon>Hexapoda</taxon>
        <taxon>Insecta</taxon>
        <taxon>Pterygota</taxon>
        <taxon>Neoptera</taxon>
        <taxon>Paraneoptera</taxon>
        <taxon>Psocodea</taxon>
        <taxon>Troctomorpha</taxon>
        <taxon>Phthiraptera</taxon>
        <taxon>Anoplura</taxon>
        <taxon>Polyplacidae</taxon>
        <taxon>Polyplax</taxon>
    </lineage>
</organism>
<dbReference type="FunFam" id="3.30.160.60:FF:000018">
    <property type="entry name" value="Krueppel-like factor 15"/>
    <property type="match status" value="1"/>
</dbReference>
<dbReference type="PANTHER" id="PTHR23235:SF120">
    <property type="entry name" value="KRUPPEL-LIKE FACTOR 15"/>
    <property type="match status" value="1"/>
</dbReference>
<comment type="subcellular location">
    <subcellularLocation>
        <location evidence="1">Nucleus</location>
    </subcellularLocation>
</comment>
<dbReference type="GO" id="GO:0005634">
    <property type="term" value="C:nucleus"/>
    <property type="evidence" value="ECO:0007669"/>
    <property type="project" value="UniProtKB-SubCell"/>
</dbReference>
<keyword evidence="6" id="KW-0539">Nucleus</keyword>
<feature type="region of interest" description="Disordered" evidence="8">
    <location>
        <begin position="192"/>
        <end position="220"/>
    </location>
</feature>
<dbReference type="PANTHER" id="PTHR23235">
    <property type="entry name" value="KRUEPPEL-LIKE TRANSCRIPTION FACTOR"/>
    <property type="match status" value="1"/>
</dbReference>
<evidence type="ECO:0000256" key="8">
    <source>
        <dbReference type="SAM" id="MobiDB-lite"/>
    </source>
</evidence>
<evidence type="ECO:0000256" key="3">
    <source>
        <dbReference type="ARBA" id="ARBA00022737"/>
    </source>
</evidence>
<evidence type="ECO:0000259" key="9">
    <source>
        <dbReference type="PROSITE" id="PS50157"/>
    </source>
</evidence>
<evidence type="ECO:0000256" key="6">
    <source>
        <dbReference type="ARBA" id="ARBA00023242"/>
    </source>
</evidence>
<dbReference type="Gene3D" id="3.30.160.60">
    <property type="entry name" value="Classic Zinc Finger"/>
    <property type="match status" value="3"/>
</dbReference>
<reference evidence="10 11" key="1">
    <citation type="submission" date="2023-10" db="EMBL/GenBank/DDBJ databases">
        <title>Genomes of two closely related lineages of the louse Polyplax serrata with different host specificities.</title>
        <authorList>
            <person name="Martinu J."/>
            <person name="Tarabai H."/>
            <person name="Stefka J."/>
            <person name="Hypsa V."/>
        </authorList>
    </citation>
    <scope>NUCLEOTIDE SEQUENCE [LARGE SCALE GENOMIC DNA]</scope>
    <source>
        <strain evidence="10">HR10_N</strain>
    </source>
</reference>
<dbReference type="Pfam" id="PF00096">
    <property type="entry name" value="zf-C2H2"/>
    <property type="match status" value="3"/>
</dbReference>